<evidence type="ECO:0000256" key="10">
    <source>
        <dbReference type="RuleBase" id="RU368028"/>
    </source>
</evidence>
<evidence type="ECO:0000256" key="6">
    <source>
        <dbReference type="ARBA" id="ARBA00022912"/>
    </source>
</evidence>
<keyword evidence="14" id="KW-1185">Reference proteome</keyword>
<evidence type="ECO:0000256" key="5">
    <source>
        <dbReference type="ARBA" id="ARBA00022801"/>
    </source>
</evidence>
<dbReference type="GO" id="GO:0000086">
    <property type="term" value="P:G2/M transition of mitotic cell cycle"/>
    <property type="evidence" value="ECO:0007669"/>
    <property type="project" value="TreeGrafter"/>
</dbReference>
<evidence type="ECO:0000256" key="2">
    <source>
        <dbReference type="ARBA" id="ARBA00013064"/>
    </source>
</evidence>
<dbReference type="OrthoDB" id="26523at2759"/>
<feature type="region of interest" description="Disordered" evidence="11">
    <location>
        <begin position="269"/>
        <end position="315"/>
    </location>
</feature>
<dbReference type="PROSITE" id="PS50206">
    <property type="entry name" value="RHODANESE_3"/>
    <property type="match status" value="1"/>
</dbReference>
<dbReference type="FunFam" id="3.40.250.10:FF:000021">
    <property type="entry name" value="M-phase inducer phosphatase cdc-25.2"/>
    <property type="match status" value="1"/>
</dbReference>
<sequence length="795" mass="86420">MTTFQTSAPPLYKHFLAIPPAPSRKLSQRINGKVTSEVEDFLSSDVERELELSFASTMSIHSPPRDHISLAPEDDSRDYVPMDISPAPPRMQAAVPKQVEETRKVVGRPRAFTSSARLFGTDMSNASGQQSSINFGAANKSSSSGTSTSSRGKKLQRSALPFEWMSNAQTSDHGRNIFDQASPSSPATDAMDVDTSFSQHLASSEPVPPSAAPTITTFNLAGSNYASTGPLSAAPTVTTFNQLFYDTMSPARARDDFADSLNISVDESPLQPFAKKRRSASPPHVRDESFGDSEGALKRQASFSSSPAQLSSPSAHKLERIASGPLGMKKPLYGALGAPLALNVNNKRPRRPVLSAMVAPGDLLQDDEVTGGKENKGASHYRPVLPPVRRAFSAMLPPSMLDHSLSSEDGSSFNHEADMSSPAQAYAKRQQVKTIRRCDGTDDFRPLTGASALVSRDNDAKQRGLRRTEERVERATSGDRDTPRSKYLCTNPGSGLGGFGDNEAFGKLLPCHRVKEDGLMRITSKTMDQLLGGTFDSKIASFQVIDCRFDYEYNGGHIPGAININTTNGVEDYLLGAQATKPQPSTSGDPSKKSILVFHCEFSHKRAPTFAKHLRSKDRAMNNHVYPRIYYPEVYILEGGYCQFYKDCAPRCEPYGYVQMDDPHYAQSRREDLDQFRKAKFGRTKSYAYGEGKTSLTTALGQKRNTAPSGGTTGGTTALFAAANAARTRRNGMLQTLEEDSSGALHSEDEDNETDLGDSPCPPPTKAVAFKGKRLGRAPLARAETYGPSRMNLGY</sequence>
<dbReference type="Gene3D" id="3.40.250.10">
    <property type="entry name" value="Rhodanese-like domain"/>
    <property type="match status" value="1"/>
</dbReference>
<name>A0A4S4N4I6_9APHY</name>
<feature type="domain" description="Rhodanese" evidence="12">
    <location>
        <begin position="538"/>
        <end position="653"/>
    </location>
</feature>
<keyword evidence="5 10" id="KW-0378">Hydrolase</keyword>
<feature type="compositionally biased region" description="Low complexity" evidence="11">
    <location>
        <begin position="300"/>
        <end position="315"/>
    </location>
</feature>
<evidence type="ECO:0000256" key="9">
    <source>
        <dbReference type="ARBA" id="ARBA00067190"/>
    </source>
</evidence>
<dbReference type="Proteomes" id="UP000308730">
    <property type="component" value="Unassembled WGS sequence"/>
</dbReference>
<comment type="catalytic activity">
    <reaction evidence="8 10">
        <text>O-phospho-L-tyrosyl-[protein] + H2O = L-tyrosyl-[protein] + phosphate</text>
        <dbReference type="Rhea" id="RHEA:10684"/>
        <dbReference type="Rhea" id="RHEA-COMP:10136"/>
        <dbReference type="Rhea" id="RHEA-COMP:20101"/>
        <dbReference type="ChEBI" id="CHEBI:15377"/>
        <dbReference type="ChEBI" id="CHEBI:43474"/>
        <dbReference type="ChEBI" id="CHEBI:46858"/>
        <dbReference type="ChEBI" id="CHEBI:61978"/>
        <dbReference type="EC" id="3.1.3.48"/>
    </reaction>
</comment>
<keyword evidence="7 10" id="KW-0131">Cell cycle</keyword>
<dbReference type="InterPro" id="IPR001763">
    <property type="entry name" value="Rhodanese-like_dom"/>
</dbReference>
<feature type="region of interest" description="Disordered" evidence="11">
    <location>
        <begin position="402"/>
        <end position="487"/>
    </location>
</feature>
<dbReference type="SMART" id="SM00450">
    <property type="entry name" value="RHOD"/>
    <property type="match status" value="1"/>
</dbReference>
<keyword evidence="6 10" id="KW-0904">Protein phosphatase</keyword>
<dbReference type="GO" id="GO:0010971">
    <property type="term" value="P:positive regulation of G2/M transition of mitotic cell cycle"/>
    <property type="evidence" value="ECO:0007669"/>
    <property type="project" value="TreeGrafter"/>
</dbReference>
<protein>
    <recommendedName>
        <fullName evidence="9 10">M-phase inducer phosphatase</fullName>
        <ecNumber evidence="2 10">3.1.3.48</ecNumber>
    </recommendedName>
</protein>
<reference evidence="13 14" key="1">
    <citation type="submission" date="2019-02" db="EMBL/GenBank/DDBJ databases">
        <title>Genome sequencing of the rare red list fungi Antrodiella citrinella (Flaviporus citrinellus).</title>
        <authorList>
            <person name="Buettner E."/>
            <person name="Kellner H."/>
        </authorList>
    </citation>
    <scope>NUCLEOTIDE SEQUENCE [LARGE SCALE GENOMIC DNA]</scope>
    <source>
        <strain evidence="13 14">DSM 108506</strain>
    </source>
</reference>
<comment type="function">
    <text evidence="10">Tyrosine protein phosphatase which functions as a dosage-dependent inducer of mitotic progression.</text>
</comment>
<evidence type="ECO:0000259" key="12">
    <source>
        <dbReference type="PROSITE" id="PS50206"/>
    </source>
</evidence>
<proteinExistence type="inferred from homology"/>
<dbReference type="GO" id="GO:0110032">
    <property type="term" value="P:positive regulation of G2/MI transition of meiotic cell cycle"/>
    <property type="evidence" value="ECO:0007669"/>
    <property type="project" value="TreeGrafter"/>
</dbReference>
<dbReference type="GO" id="GO:0004792">
    <property type="term" value="F:thiosulfate-cyanide sulfurtransferase activity"/>
    <property type="evidence" value="ECO:0007669"/>
    <property type="project" value="InterPro"/>
</dbReference>
<dbReference type="Pfam" id="PF00581">
    <property type="entry name" value="Rhodanese"/>
    <property type="match status" value="1"/>
</dbReference>
<dbReference type="InterPro" id="IPR000751">
    <property type="entry name" value="MPI_Phosphatase"/>
</dbReference>
<dbReference type="AlphaFoldDB" id="A0A4S4N4I6"/>
<feature type="region of interest" description="Disordered" evidence="11">
    <location>
        <begin position="738"/>
        <end position="774"/>
    </location>
</feature>
<dbReference type="PANTHER" id="PTHR10828:SF17">
    <property type="entry name" value="PROTEIN-TYROSINE-PHOSPHATASE"/>
    <property type="match status" value="1"/>
</dbReference>
<feature type="compositionally biased region" description="Polar residues" evidence="11">
    <location>
        <begin position="122"/>
        <end position="134"/>
    </location>
</feature>
<organism evidence="13 14">
    <name type="scientific">Antrodiella citrinella</name>
    <dbReference type="NCBI Taxonomy" id="2447956"/>
    <lineage>
        <taxon>Eukaryota</taxon>
        <taxon>Fungi</taxon>
        <taxon>Dikarya</taxon>
        <taxon>Basidiomycota</taxon>
        <taxon>Agaricomycotina</taxon>
        <taxon>Agaricomycetes</taxon>
        <taxon>Polyporales</taxon>
        <taxon>Steccherinaceae</taxon>
        <taxon>Antrodiella</taxon>
    </lineage>
</organism>
<dbReference type="PANTHER" id="PTHR10828">
    <property type="entry name" value="M-PHASE INDUCER PHOSPHATASE DUAL SPECIFICITY PHOSPHATASE CDC25"/>
    <property type="match status" value="1"/>
</dbReference>
<dbReference type="GO" id="GO:0005634">
    <property type="term" value="C:nucleus"/>
    <property type="evidence" value="ECO:0007669"/>
    <property type="project" value="TreeGrafter"/>
</dbReference>
<evidence type="ECO:0000313" key="13">
    <source>
        <dbReference type="EMBL" id="THH33017.1"/>
    </source>
</evidence>
<dbReference type="PRINTS" id="PR00716">
    <property type="entry name" value="MPIPHPHTASE"/>
</dbReference>
<dbReference type="InterPro" id="IPR036873">
    <property type="entry name" value="Rhodanese-like_dom_sf"/>
</dbReference>
<evidence type="ECO:0000256" key="7">
    <source>
        <dbReference type="ARBA" id="ARBA00023306"/>
    </source>
</evidence>
<evidence type="ECO:0000256" key="3">
    <source>
        <dbReference type="ARBA" id="ARBA00022618"/>
    </source>
</evidence>
<comment type="similarity">
    <text evidence="1 10">Belongs to the MPI phosphatase family.</text>
</comment>
<evidence type="ECO:0000256" key="8">
    <source>
        <dbReference type="ARBA" id="ARBA00051722"/>
    </source>
</evidence>
<keyword evidence="3 10" id="KW-0132">Cell division</keyword>
<feature type="region of interest" description="Disordered" evidence="11">
    <location>
        <begin position="122"/>
        <end position="156"/>
    </location>
</feature>
<accession>A0A4S4N4I6</accession>
<dbReference type="EC" id="3.1.3.48" evidence="2 10"/>
<dbReference type="GO" id="GO:0051301">
    <property type="term" value="P:cell division"/>
    <property type="evidence" value="ECO:0007669"/>
    <property type="project" value="UniProtKB-UniRule"/>
</dbReference>
<dbReference type="EMBL" id="SGPM01000012">
    <property type="protein sequence ID" value="THH33017.1"/>
    <property type="molecule type" value="Genomic_DNA"/>
</dbReference>
<dbReference type="SUPFAM" id="SSF52821">
    <property type="entry name" value="Rhodanese/Cell cycle control phosphatase"/>
    <property type="match status" value="1"/>
</dbReference>
<feature type="compositionally biased region" description="Basic and acidic residues" evidence="11">
    <location>
        <begin position="456"/>
        <end position="484"/>
    </location>
</feature>
<comment type="caution">
    <text evidence="13">The sequence shown here is derived from an EMBL/GenBank/DDBJ whole genome shotgun (WGS) entry which is preliminary data.</text>
</comment>
<evidence type="ECO:0000256" key="11">
    <source>
        <dbReference type="SAM" id="MobiDB-lite"/>
    </source>
</evidence>
<evidence type="ECO:0000256" key="4">
    <source>
        <dbReference type="ARBA" id="ARBA00022776"/>
    </source>
</evidence>
<dbReference type="InterPro" id="IPR001307">
    <property type="entry name" value="Thiosulphate_STrfase_CS"/>
</dbReference>
<keyword evidence="4 10" id="KW-0498">Mitosis</keyword>
<dbReference type="CDD" id="cd01530">
    <property type="entry name" value="Cdc25"/>
    <property type="match status" value="1"/>
</dbReference>
<evidence type="ECO:0000256" key="1">
    <source>
        <dbReference type="ARBA" id="ARBA00011065"/>
    </source>
</evidence>
<dbReference type="PROSITE" id="PS00380">
    <property type="entry name" value="RHODANESE_1"/>
    <property type="match status" value="1"/>
</dbReference>
<dbReference type="GO" id="GO:0005737">
    <property type="term" value="C:cytoplasm"/>
    <property type="evidence" value="ECO:0007669"/>
    <property type="project" value="TreeGrafter"/>
</dbReference>
<dbReference type="GO" id="GO:0004725">
    <property type="term" value="F:protein tyrosine phosphatase activity"/>
    <property type="evidence" value="ECO:0007669"/>
    <property type="project" value="UniProtKB-UniRule"/>
</dbReference>
<feature type="compositionally biased region" description="Basic and acidic residues" evidence="11">
    <location>
        <begin position="436"/>
        <end position="445"/>
    </location>
</feature>
<gene>
    <name evidence="13" type="ORF">EUX98_g1218</name>
</gene>
<evidence type="ECO:0000313" key="14">
    <source>
        <dbReference type="Proteomes" id="UP000308730"/>
    </source>
</evidence>
<feature type="compositionally biased region" description="Low complexity" evidence="11">
    <location>
        <begin position="141"/>
        <end position="150"/>
    </location>
</feature>
<feature type="region of interest" description="Disordered" evidence="11">
    <location>
        <begin position="171"/>
        <end position="191"/>
    </location>
</feature>